<comment type="caution">
    <text evidence="2">The sequence shown here is derived from an EMBL/GenBank/DDBJ whole genome shotgun (WGS) entry which is preliminary data.</text>
</comment>
<evidence type="ECO:0000313" key="3">
    <source>
        <dbReference type="Proteomes" id="UP001596154"/>
    </source>
</evidence>
<sequence>METAELLGVLCRALPELRTVAEETGDGTALEELLAAARRGEPVIDRLRQLGLLELLDTWAPRRPPADVRGPASPPGGGGLVALPGVDGSGHVAHGRYRCPARTCRRAELPRPGDDLPMCALHGRPLRFG</sequence>
<accession>A0ABW0ULD7</accession>
<dbReference type="RefSeq" id="WP_381019153.1">
    <property type="nucleotide sequence ID" value="NZ_JBHSNY010000003.1"/>
</dbReference>
<name>A0ABW0ULD7_9ACTN</name>
<evidence type="ECO:0000313" key="2">
    <source>
        <dbReference type="EMBL" id="MFC5633784.1"/>
    </source>
</evidence>
<organism evidence="2 3">
    <name type="scientific">Streptomyces bullii</name>
    <dbReference type="NCBI Taxonomy" id="349910"/>
    <lineage>
        <taxon>Bacteria</taxon>
        <taxon>Bacillati</taxon>
        <taxon>Actinomycetota</taxon>
        <taxon>Actinomycetes</taxon>
        <taxon>Kitasatosporales</taxon>
        <taxon>Streptomycetaceae</taxon>
        <taxon>Streptomyces</taxon>
    </lineage>
</organism>
<gene>
    <name evidence="2" type="ORF">ACFPZJ_08260</name>
</gene>
<feature type="region of interest" description="Disordered" evidence="1">
    <location>
        <begin position="63"/>
        <end position="85"/>
    </location>
</feature>
<reference evidence="3" key="1">
    <citation type="journal article" date="2019" name="Int. J. Syst. Evol. Microbiol.">
        <title>The Global Catalogue of Microorganisms (GCM) 10K type strain sequencing project: providing services to taxonomists for standard genome sequencing and annotation.</title>
        <authorList>
            <consortium name="The Broad Institute Genomics Platform"/>
            <consortium name="The Broad Institute Genome Sequencing Center for Infectious Disease"/>
            <person name="Wu L."/>
            <person name="Ma J."/>
        </authorList>
    </citation>
    <scope>NUCLEOTIDE SEQUENCE [LARGE SCALE GENOMIC DNA]</scope>
    <source>
        <strain evidence="3">CGMCC 4.7248</strain>
    </source>
</reference>
<dbReference type="Proteomes" id="UP001596154">
    <property type="component" value="Unassembled WGS sequence"/>
</dbReference>
<keyword evidence="3" id="KW-1185">Reference proteome</keyword>
<evidence type="ECO:0000256" key="1">
    <source>
        <dbReference type="SAM" id="MobiDB-lite"/>
    </source>
</evidence>
<proteinExistence type="predicted"/>
<protein>
    <recommendedName>
        <fullName evidence="4">TniQ protein</fullName>
    </recommendedName>
</protein>
<dbReference type="EMBL" id="JBHSNY010000003">
    <property type="protein sequence ID" value="MFC5633784.1"/>
    <property type="molecule type" value="Genomic_DNA"/>
</dbReference>
<evidence type="ECO:0008006" key="4">
    <source>
        <dbReference type="Google" id="ProtNLM"/>
    </source>
</evidence>